<reference evidence="1" key="1">
    <citation type="journal article" date="2020" name="Nature">
        <title>Giant virus diversity and host interactions through global metagenomics.</title>
        <authorList>
            <person name="Schulz F."/>
            <person name="Roux S."/>
            <person name="Paez-Espino D."/>
            <person name="Jungbluth S."/>
            <person name="Walsh D.A."/>
            <person name="Denef V.J."/>
            <person name="McMahon K.D."/>
            <person name="Konstantinidis K.T."/>
            <person name="Eloe-Fadrosh E.A."/>
            <person name="Kyrpides N.C."/>
            <person name="Woyke T."/>
        </authorList>
    </citation>
    <scope>NUCLEOTIDE SEQUENCE</scope>
    <source>
        <strain evidence="1">GVMAG-M-3300001351-8</strain>
    </source>
</reference>
<dbReference type="AlphaFoldDB" id="A0A6C0EJ27"/>
<protein>
    <submittedName>
        <fullName evidence="1">Uncharacterized protein</fullName>
    </submittedName>
</protein>
<name>A0A6C0EJ27_9ZZZZ</name>
<accession>A0A6C0EJ27</accession>
<organism evidence="1">
    <name type="scientific">viral metagenome</name>
    <dbReference type="NCBI Taxonomy" id="1070528"/>
    <lineage>
        <taxon>unclassified sequences</taxon>
        <taxon>metagenomes</taxon>
        <taxon>organismal metagenomes</taxon>
    </lineage>
</organism>
<evidence type="ECO:0000313" key="1">
    <source>
        <dbReference type="EMBL" id="QHT28671.1"/>
    </source>
</evidence>
<dbReference type="EMBL" id="MN738863">
    <property type="protein sequence ID" value="QHT28671.1"/>
    <property type="molecule type" value="Genomic_DNA"/>
</dbReference>
<proteinExistence type="predicted"/>
<sequence>MDSIREYEVDKFNAVNESMDALLNNIESINDLDKTSKLNIINKIYLLNKHLDSLNSDINSILIDIKNKSSVMDDTLIKKLEDHEYIDKTIHKLSPLILYYQLISN</sequence>